<evidence type="ECO:0000256" key="3">
    <source>
        <dbReference type="ARBA" id="ARBA00004637"/>
    </source>
</evidence>
<comment type="subcellular location">
    <subcellularLocation>
        <location evidence="3">Mitochondrion inner membrane</location>
        <topology evidence="3">Peripheral membrane protein</topology>
    </subcellularLocation>
    <subcellularLocation>
        <location evidence="2">Mitochondrion intermembrane space</location>
    </subcellularLocation>
</comment>
<proteinExistence type="inferred from homology"/>
<evidence type="ECO:0000256" key="11">
    <source>
        <dbReference type="ARBA" id="ARBA00023128"/>
    </source>
</evidence>
<dbReference type="Proteomes" id="UP000316621">
    <property type="component" value="Chromosome 4"/>
</dbReference>
<evidence type="ECO:0000256" key="5">
    <source>
        <dbReference type="ARBA" id="ARBA00011261"/>
    </source>
</evidence>
<organism evidence="17 18">
    <name type="scientific">Papaver somniferum</name>
    <name type="common">Opium poppy</name>
    <dbReference type="NCBI Taxonomy" id="3469"/>
    <lineage>
        <taxon>Eukaryota</taxon>
        <taxon>Viridiplantae</taxon>
        <taxon>Streptophyta</taxon>
        <taxon>Embryophyta</taxon>
        <taxon>Tracheophyta</taxon>
        <taxon>Spermatophyta</taxon>
        <taxon>Magnoliopsida</taxon>
        <taxon>Ranunculales</taxon>
        <taxon>Papaveraceae</taxon>
        <taxon>Papaveroideae</taxon>
        <taxon>Papaver</taxon>
    </lineage>
</organism>
<gene>
    <name evidence="17" type="ORF">C5167_006184</name>
</gene>
<comment type="subunit">
    <text evidence="5">Mammalian complex I is composed of 45 different subunits. This is a component of the iron-sulfur (IP) fragment of the enzyme.</text>
</comment>
<keyword evidence="7" id="KW-0813">Transport</keyword>
<dbReference type="Gramene" id="RZC58881">
    <property type="protein sequence ID" value="RZC58881"/>
    <property type="gene ID" value="C5167_006184"/>
</dbReference>
<sequence>MQRKGRTRLANSHLSAVCSHGNMNFGFRQSRSKYDFSECMSNCRDPGDFSLLREDYPECLHHAKEVGEEVNGKYLLASGVWTSHMHASDTRSEGYVFDSRQVQLSEEVDALNFKSQQTTTKGNTNMAEQTATNGNHNISRNTLQTSNNTFE</sequence>
<dbReference type="GO" id="GO:0005743">
    <property type="term" value="C:mitochondrial inner membrane"/>
    <property type="evidence" value="ECO:0007669"/>
    <property type="project" value="UniProtKB-SubCell"/>
</dbReference>
<keyword evidence="18" id="KW-1185">Reference proteome</keyword>
<keyword evidence="10" id="KW-0249">Electron transport</keyword>
<keyword evidence="11" id="KW-0496">Mitochondrion</keyword>
<evidence type="ECO:0000256" key="12">
    <source>
        <dbReference type="ARBA" id="ARBA00023136"/>
    </source>
</evidence>
<evidence type="ECO:0000256" key="4">
    <source>
        <dbReference type="ARBA" id="ARBA00007372"/>
    </source>
</evidence>
<evidence type="ECO:0000256" key="10">
    <source>
        <dbReference type="ARBA" id="ARBA00022982"/>
    </source>
</evidence>
<evidence type="ECO:0000313" key="18">
    <source>
        <dbReference type="Proteomes" id="UP000316621"/>
    </source>
</evidence>
<dbReference type="InterPro" id="IPR019342">
    <property type="entry name" value="NADH_UbQ_OxRdtase_FeS-su5"/>
</dbReference>
<dbReference type="PANTHER" id="PTHR15224">
    <property type="entry name" value="NADH DEHYDROGENASE [UBIQUINONE] IRON-SULFUR PROTEIN 5"/>
    <property type="match status" value="1"/>
</dbReference>
<name>A0A4Y7JG23_PAPSO</name>
<feature type="region of interest" description="Disordered" evidence="16">
    <location>
        <begin position="131"/>
        <end position="151"/>
    </location>
</feature>
<evidence type="ECO:0000256" key="16">
    <source>
        <dbReference type="SAM" id="MobiDB-lite"/>
    </source>
</evidence>
<dbReference type="GO" id="GO:0005758">
    <property type="term" value="C:mitochondrial intermembrane space"/>
    <property type="evidence" value="ECO:0007669"/>
    <property type="project" value="UniProtKB-SubCell"/>
</dbReference>
<evidence type="ECO:0000313" key="17">
    <source>
        <dbReference type="EMBL" id="RZC58881.1"/>
    </source>
</evidence>
<keyword evidence="8" id="KW-0679">Respiratory chain</keyword>
<comment type="function">
    <text evidence="1">Accessory subunit of the mitochondrial membrane respiratory chain NADH dehydrogenase (Complex I), that is believed not to be involved in catalysis. Complex I functions in the transfer of electrons from NADH to the respiratory chain. The immediate electron acceptor for the enzyme is believed to be ubiquinone.</text>
</comment>
<evidence type="ECO:0000256" key="6">
    <source>
        <dbReference type="ARBA" id="ARBA00013482"/>
    </source>
</evidence>
<evidence type="ECO:0000256" key="2">
    <source>
        <dbReference type="ARBA" id="ARBA00004569"/>
    </source>
</evidence>
<protein>
    <recommendedName>
        <fullName evidence="6">NADH dehydrogenase [ubiquinone] iron-sulfur protein 5</fullName>
    </recommendedName>
    <alternativeName>
        <fullName evidence="14">Complex I-15 kDa</fullName>
    </alternativeName>
    <alternativeName>
        <fullName evidence="15">NADH-ubiquinone oxidoreductase 15 kDa subunit</fullName>
    </alternativeName>
</protein>
<accession>A0A4Y7JG23</accession>
<dbReference type="GO" id="GO:0032981">
    <property type="term" value="P:mitochondrial respiratory chain complex I assembly"/>
    <property type="evidence" value="ECO:0007669"/>
    <property type="project" value="TreeGrafter"/>
</dbReference>
<evidence type="ECO:0000256" key="7">
    <source>
        <dbReference type="ARBA" id="ARBA00022448"/>
    </source>
</evidence>
<keyword evidence="9" id="KW-0999">Mitochondrion inner membrane</keyword>
<dbReference type="EMBL" id="CM010718">
    <property type="protein sequence ID" value="RZC58881.1"/>
    <property type="molecule type" value="Genomic_DNA"/>
</dbReference>
<evidence type="ECO:0000256" key="15">
    <source>
        <dbReference type="ARBA" id="ARBA00032739"/>
    </source>
</evidence>
<dbReference type="AlphaFoldDB" id="A0A4Y7JG23"/>
<reference evidence="17 18" key="1">
    <citation type="journal article" date="2018" name="Science">
        <title>The opium poppy genome and morphinan production.</title>
        <authorList>
            <person name="Guo L."/>
            <person name="Winzer T."/>
            <person name="Yang X."/>
            <person name="Li Y."/>
            <person name="Ning Z."/>
            <person name="He Z."/>
            <person name="Teodor R."/>
            <person name="Lu Y."/>
            <person name="Bowser T.A."/>
            <person name="Graham I.A."/>
            <person name="Ye K."/>
        </authorList>
    </citation>
    <scope>NUCLEOTIDE SEQUENCE [LARGE SCALE GENOMIC DNA]</scope>
    <source>
        <strain evidence="18">cv. HN1</strain>
        <tissue evidence="17">Leaves</tissue>
    </source>
</reference>
<evidence type="ECO:0000256" key="1">
    <source>
        <dbReference type="ARBA" id="ARBA00003195"/>
    </source>
</evidence>
<evidence type="ECO:0000256" key="13">
    <source>
        <dbReference type="ARBA" id="ARBA00023157"/>
    </source>
</evidence>
<evidence type="ECO:0000256" key="9">
    <source>
        <dbReference type="ARBA" id="ARBA00022792"/>
    </source>
</evidence>
<keyword evidence="13" id="KW-1015">Disulfide bond</keyword>
<evidence type="ECO:0000256" key="8">
    <source>
        <dbReference type="ARBA" id="ARBA00022660"/>
    </source>
</evidence>
<evidence type="ECO:0000256" key="14">
    <source>
        <dbReference type="ARBA" id="ARBA00031222"/>
    </source>
</evidence>
<comment type="similarity">
    <text evidence="4">Belongs to the complex I NDUFS5 subunit family.</text>
</comment>
<keyword evidence="12" id="KW-0472">Membrane</keyword>
<dbReference type="PANTHER" id="PTHR15224:SF1">
    <property type="entry name" value="NADH DEHYDROGENASE [UBIQUINONE] IRON-SULFUR PROTEIN 5"/>
    <property type="match status" value="1"/>
</dbReference>